<feature type="chain" id="PRO_5046756223" evidence="2">
    <location>
        <begin position="23"/>
        <end position="265"/>
    </location>
</feature>
<sequence length="265" mass="28289">MKCMPWSLVAALMMIVPAAAFAADGYLVADVNMRAGPDTEYPALLVLPSGTPVSVQGCTAGWEWCDVITGPNRGWVAGTYIEYEYNNQPVYVADYGAQIGIPIVSFAIASYWGRYYTNRPFYRDRARWYGRPIPIRPPARPPHPIRPPGGHRPQPPGGGHRPPPGGNRPQPPGGNRPRPPGGNRPQPPGNGHRPPPGGNRPQPPAGNRPQPPGTGNRPQPPAGNRPPPPGGGNRPQPGQGNRPAERARPAPRPEPKQGNNGNNGG</sequence>
<evidence type="ECO:0000259" key="3">
    <source>
        <dbReference type="Pfam" id="PF08239"/>
    </source>
</evidence>
<accession>A0ABW8JIB9</accession>
<organism evidence="4 5">
    <name type="scientific">Dyella jejuensis</name>
    <dbReference type="NCBI Taxonomy" id="1432009"/>
    <lineage>
        <taxon>Bacteria</taxon>
        <taxon>Pseudomonadati</taxon>
        <taxon>Pseudomonadota</taxon>
        <taxon>Gammaproteobacteria</taxon>
        <taxon>Lysobacterales</taxon>
        <taxon>Rhodanobacteraceae</taxon>
        <taxon>Dyella</taxon>
    </lineage>
</organism>
<dbReference type="InterPro" id="IPR003646">
    <property type="entry name" value="SH3-like_bac-type"/>
</dbReference>
<evidence type="ECO:0000256" key="2">
    <source>
        <dbReference type="SAM" id="SignalP"/>
    </source>
</evidence>
<proteinExistence type="predicted"/>
<evidence type="ECO:0000313" key="4">
    <source>
        <dbReference type="EMBL" id="MFK2900823.1"/>
    </source>
</evidence>
<keyword evidence="2" id="KW-0732">Signal</keyword>
<evidence type="ECO:0000256" key="1">
    <source>
        <dbReference type="SAM" id="MobiDB-lite"/>
    </source>
</evidence>
<keyword evidence="5" id="KW-1185">Reference proteome</keyword>
<dbReference type="Pfam" id="PF08239">
    <property type="entry name" value="SH3_3"/>
    <property type="match status" value="1"/>
</dbReference>
<evidence type="ECO:0000313" key="5">
    <source>
        <dbReference type="Proteomes" id="UP001620461"/>
    </source>
</evidence>
<protein>
    <submittedName>
        <fullName evidence="4">SH3 domain-containing protein</fullName>
    </submittedName>
</protein>
<reference evidence="4 5" key="1">
    <citation type="submission" date="2020-10" db="EMBL/GenBank/DDBJ databases">
        <title>Phylogeny of dyella-like bacteria.</title>
        <authorList>
            <person name="Fu J."/>
        </authorList>
    </citation>
    <scope>NUCLEOTIDE SEQUENCE [LARGE SCALE GENOMIC DNA]</scope>
    <source>
        <strain evidence="4 5">JP1</strain>
    </source>
</reference>
<dbReference type="EMBL" id="JADIKJ010000011">
    <property type="protein sequence ID" value="MFK2900823.1"/>
    <property type="molecule type" value="Genomic_DNA"/>
</dbReference>
<name>A0ABW8JIB9_9GAMM</name>
<comment type="caution">
    <text evidence="4">The sequence shown here is derived from an EMBL/GenBank/DDBJ whole genome shotgun (WGS) entry which is preliminary data.</text>
</comment>
<dbReference type="Proteomes" id="UP001620461">
    <property type="component" value="Unassembled WGS sequence"/>
</dbReference>
<dbReference type="RefSeq" id="WP_404547329.1">
    <property type="nucleotide sequence ID" value="NZ_JADIKJ010000011.1"/>
</dbReference>
<gene>
    <name evidence="4" type="ORF">ISP15_10800</name>
</gene>
<feature type="domain" description="SH3b" evidence="3">
    <location>
        <begin position="30"/>
        <end position="82"/>
    </location>
</feature>
<feature type="region of interest" description="Disordered" evidence="1">
    <location>
        <begin position="133"/>
        <end position="265"/>
    </location>
</feature>
<feature type="signal peptide" evidence="2">
    <location>
        <begin position="1"/>
        <end position="22"/>
    </location>
</feature>
<feature type="compositionally biased region" description="Pro residues" evidence="1">
    <location>
        <begin position="153"/>
        <end position="230"/>
    </location>
</feature>
<feature type="compositionally biased region" description="Basic and acidic residues" evidence="1">
    <location>
        <begin position="243"/>
        <end position="255"/>
    </location>
</feature>
<feature type="compositionally biased region" description="Pro residues" evidence="1">
    <location>
        <begin position="134"/>
        <end position="147"/>
    </location>
</feature>
<dbReference type="Gene3D" id="2.30.30.40">
    <property type="entry name" value="SH3 Domains"/>
    <property type="match status" value="1"/>
</dbReference>